<comment type="caution">
    <text evidence="7">The sequence shown here is derived from an EMBL/GenBank/DDBJ whole genome shotgun (WGS) entry which is preliminary data.</text>
</comment>
<dbReference type="EMBL" id="BFAD01000009">
    <property type="protein sequence ID" value="GBE86737.1"/>
    <property type="molecule type" value="Genomic_DNA"/>
</dbReference>
<evidence type="ECO:0000313" key="8">
    <source>
        <dbReference type="Proteomes" id="UP000287166"/>
    </source>
</evidence>
<dbReference type="Pfam" id="PF19086">
    <property type="entry name" value="Terpene_syn_C_2"/>
    <property type="match status" value="1"/>
</dbReference>
<dbReference type="InterPro" id="IPR008949">
    <property type="entry name" value="Isoprenoid_synthase_dom_sf"/>
</dbReference>
<dbReference type="PANTHER" id="PTHR35201:SF4">
    <property type="entry name" value="BETA-PINACENE SYNTHASE-RELATED"/>
    <property type="match status" value="1"/>
</dbReference>
<dbReference type="InParanoid" id="A0A401GWZ2"/>
<dbReference type="InterPro" id="IPR034686">
    <property type="entry name" value="Terpene_cyclase-like_2"/>
</dbReference>
<accession>A0A401GWZ2</accession>
<sequence>MATPNRNQFRLPDFQAISKLPLLLNPLYNLMRVESTMWIDSFAHFPTEPHKRAALASADFERLAAYTYPTAAHPELRTICDLTNCIFVFDEMTDKQTFDEAQHTAVSYLGGLAGEACDGSVISQMTCDIGERLRARFGPNAFRRFIEHTEQYVNEVVREAGLRERGEVLDEIVRDPVFVRVCDTADDLISWTNDAHSYDMEQAKGLSAANILTVIMNAKQLPLQAAADYLAAEYTASMAHFMTDKAELVGRSYGKANNANLLLYISGLEAWISGVIEWDFLSKRYFGERNEEVAETLIVPLTIPQLKAHL</sequence>
<dbReference type="PANTHER" id="PTHR35201">
    <property type="entry name" value="TERPENE SYNTHASE"/>
    <property type="match status" value="1"/>
</dbReference>
<organism evidence="7 8">
    <name type="scientific">Sparassis crispa</name>
    <dbReference type="NCBI Taxonomy" id="139825"/>
    <lineage>
        <taxon>Eukaryota</taxon>
        <taxon>Fungi</taxon>
        <taxon>Dikarya</taxon>
        <taxon>Basidiomycota</taxon>
        <taxon>Agaricomycotina</taxon>
        <taxon>Agaricomycetes</taxon>
        <taxon>Polyporales</taxon>
        <taxon>Sparassidaceae</taxon>
        <taxon>Sparassis</taxon>
    </lineage>
</organism>
<evidence type="ECO:0000256" key="1">
    <source>
        <dbReference type="ARBA" id="ARBA00001946"/>
    </source>
</evidence>
<dbReference type="OrthoDB" id="3314751at2759"/>
<dbReference type="AlphaFoldDB" id="A0A401GWZ2"/>
<evidence type="ECO:0000256" key="6">
    <source>
        <dbReference type="RuleBase" id="RU366034"/>
    </source>
</evidence>
<dbReference type="GO" id="GO:0008299">
    <property type="term" value="P:isoprenoid biosynthetic process"/>
    <property type="evidence" value="ECO:0007669"/>
    <property type="project" value="UniProtKB-ARBA"/>
</dbReference>
<keyword evidence="3 6" id="KW-0479">Metal-binding</keyword>
<keyword evidence="8" id="KW-1185">Reference proteome</keyword>
<evidence type="ECO:0000256" key="2">
    <source>
        <dbReference type="ARBA" id="ARBA00006333"/>
    </source>
</evidence>
<proteinExistence type="inferred from homology"/>
<reference evidence="7 8" key="1">
    <citation type="journal article" date="2018" name="Sci. Rep.">
        <title>Genome sequence of the cauliflower mushroom Sparassis crispa (Hanabiratake) and its association with beneficial usage.</title>
        <authorList>
            <person name="Kiyama R."/>
            <person name="Furutani Y."/>
            <person name="Kawaguchi K."/>
            <person name="Nakanishi T."/>
        </authorList>
    </citation>
    <scope>NUCLEOTIDE SEQUENCE [LARGE SCALE GENOMIC DNA]</scope>
</reference>
<dbReference type="GO" id="GO:0010333">
    <property type="term" value="F:terpene synthase activity"/>
    <property type="evidence" value="ECO:0007669"/>
    <property type="project" value="InterPro"/>
</dbReference>
<dbReference type="GO" id="GO:0046872">
    <property type="term" value="F:metal ion binding"/>
    <property type="evidence" value="ECO:0007669"/>
    <property type="project" value="UniProtKB-KW"/>
</dbReference>
<protein>
    <recommendedName>
        <fullName evidence="6">Terpene synthase</fullName>
        <ecNumber evidence="6">4.2.3.-</ecNumber>
    </recommendedName>
</protein>
<keyword evidence="4 6" id="KW-0460">Magnesium</keyword>
<comment type="cofactor">
    <cofactor evidence="1 6">
        <name>Mg(2+)</name>
        <dbReference type="ChEBI" id="CHEBI:18420"/>
    </cofactor>
</comment>
<dbReference type="SUPFAM" id="SSF48576">
    <property type="entry name" value="Terpenoid synthases"/>
    <property type="match status" value="1"/>
</dbReference>
<keyword evidence="5 6" id="KW-0456">Lyase</keyword>
<name>A0A401GWZ2_9APHY</name>
<dbReference type="Proteomes" id="UP000287166">
    <property type="component" value="Unassembled WGS sequence"/>
</dbReference>
<evidence type="ECO:0000313" key="7">
    <source>
        <dbReference type="EMBL" id="GBE86737.1"/>
    </source>
</evidence>
<dbReference type="EC" id="4.2.3.-" evidence="6"/>
<dbReference type="RefSeq" id="XP_027617650.1">
    <property type="nucleotide sequence ID" value="XM_027761849.1"/>
</dbReference>
<evidence type="ECO:0000256" key="5">
    <source>
        <dbReference type="ARBA" id="ARBA00023239"/>
    </source>
</evidence>
<comment type="similarity">
    <text evidence="2 6">Belongs to the terpene synthase family.</text>
</comment>
<dbReference type="GeneID" id="38783654"/>
<evidence type="ECO:0000256" key="4">
    <source>
        <dbReference type="ARBA" id="ARBA00022842"/>
    </source>
</evidence>
<dbReference type="Gene3D" id="1.10.600.10">
    <property type="entry name" value="Farnesyl Diphosphate Synthase"/>
    <property type="match status" value="2"/>
</dbReference>
<gene>
    <name evidence="7" type="ORF">SCP_0906180</name>
</gene>
<evidence type="ECO:0000256" key="3">
    <source>
        <dbReference type="ARBA" id="ARBA00022723"/>
    </source>
</evidence>